<comment type="caution">
    <text evidence="1">The sequence shown here is derived from an EMBL/GenBank/DDBJ whole genome shotgun (WGS) entry which is preliminary data.</text>
</comment>
<name>A0ACC1QXN1_9HYPO</name>
<proteinExistence type="predicted"/>
<organism evidence="1 2">
    <name type="scientific">Lecanicillium saksenae</name>
    <dbReference type="NCBI Taxonomy" id="468837"/>
    <lineage>
        <taxon>Eukaryota</taxon>
        <taxon>Fungi</taxon>
        <taxon>Dikarya</taxon>
        <taxon>Ascomycota</taxon>
        <taxon>Pezizomycotina</taxon>
        <taxon>Sordariomycetes</taxon>
        <taxon>Hypocreomycetidae</taxon>
        <taxon>Hypocreales</taxon>
        <taxon>Cordycipitaceae</taxon>
        <taxon>Lecanicillium</taxon>
    </lineage>
</organism>
<reference evidence="1" key="1">
    <citation type="submission" date="2022-07" db="EMBL/GenBank/DDBJ databases">
        <title>Genome Sequence of Lecanicillium saksenae.</title>
        <authorList>
            <person name="Buettner E."/>
        </authorList>
    </citation>
    <scope>NUCLEOTIDE SEQUENCE</scope>
    <source>
        <strain evidence="1">VT-O1</strain>
    </source>
</reference>
<protein>
    <submittedName>
        <fullName evidence="1">Uncharacterized protein</fullName>
    </submittedName>
</protein>
<accession>A0ACC1QXN1</accession>
<evidence type="ECO:0000313" key="2">
    <source>
        <dbReference type="Proteomes" id="UP001148737"/>
    </source>
</evidence>
<evidence type="ECO:0000313" key="1">
    <source>
        <dbReference type="EMBL" id="KAJ3495084.1"/>
    </source>
</evidence>
<gene>
    <name evidence="1" type="ORF">NLG97_g3648</name>
</gene>
<sequence>MCILHTRSCTFGSANPARPEKPTGPAIETTDTTGTIAAQFAASEELRNNNSNQPPAQDHRAELLAFYSAAPTEDGYESSSRQLFEASLADFRIPTLTFAHDGGDGLAITSPITALDPLPAEPELLDTLLGSDNMESTPNFIGTTGEFEPHLVRHYRCDASGRKRFKKLTVQFVQSGTLPSHFWFTSQSLYSQSREKAGVLRLCNTPEERGKLESLVSTSVGRRLIRLFDRFIAPHYPIFSSQCRPSPESSPIYLLASIYAIAHSYAQYDDSLALDFAYQEDLYARLLQTARRTIESELHAPTFPVIQSLILMLVQPTMHHLSSESSLKRTLLGTLISAAYTLGLHSDAASWPIARWQIAQRRRVSFIIFIVDSWISCSLGTPPMLCEQNWLVDSLSAEDAFESGLSPADWESLLHQSQLTSILRKVLGKLHTLRAIASLALDTDKTYSIARELQDELQTWRENISHGAHGEGATATINSVGYYYVHANICRAILSNHVANERGAMPGASLRRQECNRYARNITKQCLVGAMHYFLQIEQNPEEDFWPVWAPMAFASFINLMWLMLVTSVSFDEATEWIKMLSSTRNDLRVKSKQLQVLRLALLRIDALFWKGIEATFQLEKHVAEAVSALLAGNRDLLSD</sequence>
<keyword evidence="2" id="KW-1185">Reference proteome</keyword>
<dbReference type="Proteomes" id="UP001148737">
    <property type="component" value="Unassembled WGS sequence"/>
</dbReference>
<dbReference type="EMBL" id="JANAKD010000314">
    <property type="protein sequence ID" value="KAJ3495084.1"/>
    <property type="molecule type" value="Genomic_DNA"/>
</dbReference>